<evidence type="ECO:0000256" key="1">
    <source>
        <dbReference type="SAM" id="MobiDB-lite"/>
    </source>
</evidence>
<dbReference type="Proteomes" id="UP001189429">
    <property type="component" value="Unassembled WGS sequence"/>
</dbReference>
<keyword evidence="3" id="KW-1185">Reference proteome</keyword>
<gene>
    <name evidence="2" type="ORF">PCOR1329_LOCUS41556</name>
</gene>
<sequence>MKTNIVVHRDGTSVCCSHSLRMLVNLSSNASDICSRAQGWSASHPNPVRLPKLLSTERTCRTEVGSKPASVAHAAAGDSDSRAALDQSGSIFSQDGLSRCRTHLCQGVRVPSRINLCATRPVSARAEAQNSRHAADFADASALRRCCNSSSSPSNQAARGLLRSEPEPPVEVQNGQGLCFGKRSGQLDLPGLLDQALLPSLHFRQGALDQAGPLRAAPDMPGARRLDAAGADQHCIRGMLRKEPERRLGAGMHGFEAIKTHDFFSVADGEGSLFDRTIGIEAAKLARRTSPRGRSTATPTR</sequence>
<comment type="caution">
    <text evidence="2">The sequence shown here is derived from an EMBL/GenBank/DDBJ whole genome shotgun (WGS) entry which is preliminary data.</text>
</comment>
<organism evidence="2 3">
    <name type="scientific">Prorocentrum cordatum</name>
    <dbReference type="NCBI Taxonomy" id="2364126"/>
    <lineage>
        <taxon>Eukaryota</taxon>
        <taxon>Sar</taxon>
        <taxon>Alveolata</taxon>
        <taxon>Dinophyceae</taxon>
        <taxon>Prorocentrales</taxon>
        <taxon>Prorocentraceae</taxon>
        <taxon>Prorocentrum</taxon>
    </lineage>
</organism>
<proteinExistence type="predicted"/>
<reference evidence="2" key="1">
    <citation type="submission" date="2023-10" db="EMBL/GenBank/DDBJ databases">
        <authorList>
            <person name="Chen Y."/>
            <person name="Shah S."/>
            <person name="Dougan E. K."/>
            <person name="Thang M."/>
            <person name="Chan C."/>
        </authorList>
    </citation>
    <scope>NUCLEOTIDE SEQUENCE [LARGE SCALE GENOMIC DNA]</scope>
</reference>
<feature type="region of interest" description="Disordered" evidence="1">
    <location>
        <begin position="148"/>
        <end position="176"/>
    </location>
</feature>
<name>A0ABN9TTY1_9DINO</name>
<dbReference type="EMBL" id="CAUYUJ010014998">
    <property type="protein sequence ID" value="CAK0848664.1"/>
    <property type="molecule type" value="Genomic_DNA"/>
</dbReference>
<evidence type="ECO:0000313" key="3">
    <source>
        <dbReference type="Proteomes" id="UP001189429"/>
    </source>
</evidence>
<evidence type="ECO:0000313" key="2">
    <source>
        <dbReference type="EMBL" id="CAK0848664.1"/>
    </source>
</evidence>
<evidence type="ECO:0008006" key="4">
    <source>
        <dbReference type="Google" id="ProtNLM"/>
    </source>
</evidence>
<protein>
    <recommendedName>
        <fullName evidence="4">Protein-serine/threonine phosphatase</fullName>
    </recommendedName>
</protein>
<accession>A0ABN9TTY1</accession>